<feature type="site" description="Electron transfer via tryptophanyl radical" evidence="7">
    <location>
        <position position="517"/>
    </location>
</feature>
<keyword evidence="10" id="KW-0456">Lyase</keyword>
<sequence>MPPKRKLRVSSAYSSPPGSKSKKRSTKFQPAPVSTPSTLSTNTFPPRNSSSSSNSTLSHSSVNSNIINRTFYPPEMSNARCALYNSNQLPRPMAELEQTLFSTLPQRQAINLGAAVIHWFKRDLRLHDNRSLHLAAQKAREGNIPLICVFLISPQDYEAHLTSPARVDFEFRSLAILRQGLAALDIPLHISTVEIRKNVPARLVEFATQVSAHHIFTNLEYEPDELRREDKLVRLCLDHGIAFDAVHDDCIVPPTTLSTRQGKQYSVYTPWFRAWVAHLHSHPDLLAASPPPPQNPPSTRRELASLFDADIPAVPENKTLSPEMKKRSEHLWPAGEHAALERLQRFLSEKVKAYKDRRNFPAENGTACLSVHHSAGTLAARTSVRMAREANSTSKLDGGGEGLKGWIGEVAWRDFYKHVLVNWPYVCMNKPFKYEYTNIEWEYNDEHFKAWCEGRTGYPFVDAAMRQLLHTGYMHNRCRMLVASFLSKHLLLDWRLGEQYFMLHLIDGDFASNNGGWGFSSSTGVDPQPYFRIFNPLLQSEKFDPEGEYIRKWVPELRDVVGKVVHDPFGRGDEEIVARVEGRGYPRMVVEHRWARERCLKRYKAGIGRETA</sequence>
<dbReference type="PRINTS" id="PR00147">
    <property type="entry name" value="DNAPHOTLYASE"/>
</dbReference>
<dbReference type="Proteomes" id="UP000250266">
    <property type="component" value="Unassembled WGS sequence"/>
</dbReference>
<feature type="binding site" evidence="6">
    <location>
        <begin position="366"/>
        <end position="370"/>
    </location>
    <ligand>
        <name>FAD</name>
        <dbReference type="ChEBI" id="CHEBI:57692"/>
    </ligand>
</feature>
<feature type="binding site" evidence="6">
    <location>
        <position position="406"/>
    </location>
    <ligand>
        <name>FAD</name>
        <dbReference type="ChEBI" id="CHEBI:57692"/>
    </ligand>
</feature>
<dbReference type="SUPFAM" id="SSF52425">
    <property type="entry name" value="Cryptochrome/photolyase, N-terminal domain"/>
    <property type="match status" value="1"/>
</dbReference>
<dbReference type="FunFam" id="1.10.579.10:FF:000003">
    <property type="entry name" value="Deoxyribodipyrimidine photo-lyase"/>
    <property type="match status" value="1"/>
</dbReference>
<keyword evidence="3 6" id="KW-0285">Flavoprotein</keyword>
<dbReference type="InterPro" id="IPR036155">
    <property type="entry name" value="Crypto/Photolyase_N_sf"/>
</dbReference>
<dbReference type="PANTHER" id="PTHR11455:SF18">
    <property type="entry name" value="SI:CH1073-390K14.1"/>
    <property type="match status" value="1"/>
</dbReference>
<dbReference type="Pfam" id="PF00875">
    <property type="entry name" value="DNA_photolyase"/>
    <property type="match status" value="1"/>
</dbReference>
<dbReference type="GO" id="GO:0006950">
    <property type="term" value="P:response to stress"/>
    <property type="evidence" value="ECO:0007669"/>
    <property type="project" value="UniProtKB-ARBA"/>
</dbReference>
<feature type="binding site" evidence="6">
    <location>
        <begin position="507"/>
        <end position="509"/>
    </location>
    <ligand>
        <name>FAD</name>
        <dbReference type="ChEBI" id="CHEBI:57692"/>
    </ligand>
</feature>
<dbReference type="GO" id="GO:0005634">
    <property type="term" value="C:nucleus"/>
    <property type="evidence" value="ECO:0007669"/>
    <property type="project" value="TreeGrafter"/>
</dbReference>
<dbReference type="Gene3D" id="1.25.40.80">
    <property type="match status" value="1"/>
</dbReference>
<organism evidence="10 11">
    <name type="scientific">Lepidopterella palustris CBS 459.81</name>
    <dbReference type="NCBI Taxonomy" id="1314670"/>
    <lineage>
        <taxon>Eukaryota</taxon>
        <taxon>Fungi</taxon>
        <taxon>Dikarya</taxon>
        <taxon>Ascomycota</taxon>
        <taxon>Pezizomycotina</taxon>
        <taxon>Dothideomycetes</taxon>
        <taxon>Pleosporomycetidae</taxon>
        <taxon>Mytilinidiales</taxon>
        <taxon>Argynnaceae</taxon>
        <taxon>Lepidopterella</taxon>
    </lineage>
</organism>
<dbReference type="SUPFAM" id="SSF48173">
    <property type="entry name" value="Cryptochrome/photolyase FAD-binding domain"/>
    <property type="match status" value="1"/>
</dbReference>
<dbReference type="PROSITE" id="PS00691">
    <property type="entry name" value="DNA_PHOTOLYASES_1_2"/>
    <property type="match status" value="1"/>
</dbReference>
<proteinExistence type="inferred from homology"/>
<evidence type="ECO:0000256" key="5">
    <source>
        <dbReference type="ARBA" id="ARBA00022991"/>
    </source>
</evidence>
<dbReference type="OrthoDB" id="435881at2759"/>
<dbReference type="InterPro" id="IPR014729">
    <property type="entry name" value="Rossmann-like_a/b/a_fold"/>
</dbReference>
<dbReference type="InterPro" id="IPR018394">
    <property type="entry name" value="DNA_photolyase_1_CS_C"/>
</dbReference>
<dbReference type="Pfam" id="PF03441">
    <property type="entry name" value="FAD_binding_7"/>
    <property type="match status" value="1"/>
</dbReference>
<dbReference type="GO" id="GO:0003677">
    <property type="term" value="F:DNA binding"/>
    <property type="evidence" value="ECO:0007669"/>
    <property type="project" value="TreeGrafter"/>
</dbReference>
<gene>
    <name evidence="10" type="ORF">K432DRAFT_203888</name>
</gene>
<dbReference type="InterPro" id="IPR002081">
    <property type="entry name" value="Cryptochrome/DNA_photolyase_1"/>
</dbReference>
<dbReference type="EMBL" id="KV745510">
    <property type="protein sequence ID" value="OCK74300.1"/>
    <property type="molecule type" value="Genomic_DNA"/>
</dbReference>
<comment type="cofactor">
    <cofactor evidence="6">
        <name>FAD</name>
        <dbReference type="ChEBI" id="CHEBI:57692"/>
    </cofactor>
    <text evidence="6">Binds 1 FAD per subunit.</text>
</comment>
<feature type="compositionally biased region" description="Low complexity" evidence="8">
    <location>
        <begin position="10"/>
        <end position="19"/>
    </location>
</feature>
<evidence type="ECO:0000259" key="9">
    <source>
        <dbReference type="PROSITE" id="PS51645"/>
    </source>
</evidence>
<dbReference type="InterPro" id="IPR005101">
    <property type="entry name" value="Cryptochr/Photolyase_FAD-bd"/>
</dbReference>
<dbReference type="InterPro" id="IPR036134">
    <property type="entry name" value="Crypto/Photolyase_FAD-like_sf"/>
</dbReference>
<evidence type="ECO:0000256" key="4">
    <source>
        <dbReference type="ARBA" id="ARBA00022827"/>
    </source>
</evidence>
<dbReference type="GO" id="GO:0071949">
    <property type="term" value="F:FAD binding"/>
    <property type="evidence" value="ECO:0007669"/>
    <property type="project" value="TreeGrafter"/>
</dbReference>
<feature type="binding site" evidence="6">
    <location>
        <position position="354"/>
    </location>
    <ligand>
        <name>FAD</name>
        <dbReference type="ChEBI" id="CHEBI:57692"/>
    </ligand>
</feature>
<evidence type="ECO:0000256" key="2">
    <source>
        <dbReference type="ARBA" id="ARBA00005862"/>
    </source>
</evidence>
<feature type="compositionally biased region" description="Polar residues" evidence="8">
    <location>
        <begin position="32"/>
        <end position="47"/>
    </location>
</feature>
<dbReference type="PANTHER" id="PTHR11455">
    <property type="entry name" value="CRYPTOCHROME"/>
    <property type="match status" value="1"/>
</dbReference>
<feature type="site" description="Electron transfer via tryptophanyl radical" evidence="7">
    <location>
        <position position="494"/>
    </location>
</feature>
<name>A0A8E2J9H5_9PEZI</name>
<dbReference type="GO" id="GO:0005737">
    <property type="term" value="C:cytoplasm"/>
    <property type="evidence" value="ECO:0007669"/>
    <property type="project" value="TreeGrafter"/>
</dbReference>
<dbReference type="PROSITE" id="PS51645">
    <property type="entry name" value="PHR_CRY_ALPHA_BETA"/>
    <property type="match status" value="1"/>
</dbReference>
<dbReference type="GO" id="GO:0043153">
    <property type="term" value="P:entrainment of circadian clock by photoperiod"/>
    <property type="evidence" value="ECO:0007669"/>
    <property type="project" value="TreeGrafter"/>
</dbReference>
<reference evidence="10 11" key="1">
    <citation type="journal article" date="2016" name="Nat. Commun.">
        <title>Ectomycorrhizal ecology is imprinted in the genome of the dominant symbiotic fungus Cenococcum geophilum.</title>
        <authorList>
            <consortium name="DOE Joint Genome Institute"/>
            <person name="Peter M."/>
            <person name="Kohler A."/>
            <person name="Ohm R.A."/>
            <person name="Kuo A."/>
            <person name="Krutzmann J."/>
            <person name="Morin E."/>
            <person name="Arend M."/>
            <person name="Barry K.W."/>
            <person name="Binder M."/>
            <person name="Choi C."/>
            <person name="Clum A."/>
            <person name="Copeland A."/>
            <person name="Grisel N."/>
            <person name="Haridas S."/>
            <person name="Kipfer T."/>
            <person name="LaButti K."/>
            <person name="Lindquist E."/>
            <person name="Lipzen A."/>
            <person name="Maire R."/>
            <person name="Meier B."/>
            <person name="Mihaltcheva S."/>
            <person name="Molinier V."/>
            <person name="Murat C."/>
            <person name="Poggeler S."/>
            <person name="Quandt C.A."/>
            <person name="Sperisen C."/>
            <person name="Tritt A."/>
            <person name="Tisserant E."/>
            <person name="Crous P.W."/>
            <person name="Henrissat B."/>
            <person name="Nehls U."/>
            <person name="Egli S."/>
            <person name="Spatafora J.W."/>
            <person name="Grigoriev I.V."/>
            <person name="Martin F.M."/>
        </authorList>
    </citation>
    <scope>NUCLEOTIDE SEQUENCE [LARGE SCALE GENOMIC DNA]</scope>
    <source>
        <strain evidence="10 11">CBS 459.81</strain>
    </source>
</reference>
<dbReference type="InterPro" id="IPR006050">
    <property type="entry name" value="DNA_photolyase_N"/>
</dbReference>
<feature type="binding site" evidence="6">
    <location>
        <begin position="409"/>
        <end position="416"/>
    </location>
    <ligand>
        <name>FAD</name>
        <dbReference type="ChEBI" id="CHEBI:57692"/>
    </ligand>
</feature>
<feature type="compositionally biased region" description="Low complexity" evidence="8">
    <location>
        <begin position="48"/>
        <end position="60"/>
    </location>
</feature>
<dbReference type="Gene3D" id="1.10.579.10">
    <property type="entry name" value="DNA Cyclobutane Dipyrimidine Photolyase, subunit A, domain 3"/>
    <property type="match status" value="1"/>
</dbReference>
<dbReference type="AlphaFoldDB" id="A0A8E2J9H5"/>
<dbReference type="Gene3D" id="3.40.50.620">
    <property type="entry name" value="HUPs"/>
    <property type="match status" value="1"/>
</dbReference>
<keyword evidence="4 6" id="KW-0274">FAD</keyword>
<feature type="domain" description="Photolyase/cryptochrome alpha/beta" evidence="9">
    <location>
        <begin position="114"/>
        <end position="251"/>
    </location>
</feature>
<evidence type="ECO:0000256" key="6">
    <source>
        <dbReference type="PIRSR" id="PIRSR602081-1"/>
    </source>
</evidence>
<evidence type="ECO:0000256" key="3">
    <source>
        <dbReference type="ARBA" id="ARBA00022630"/>
    </source>
</evidence>
<comment type="cofactor">
    <cofactor evidence="1">
        <name>(6R)-5,10-methylene-5,6,7,8-tetrahydrofolate</name>
        <dbReference type="ChEBI" id="CHEBI:15636"/>
    </cofactor>
</comment>
<dbReference type="GO" id="GO:0006139">
    <property type="term" value="P:nucleobase-containing compound metabolic process"/>
    <property type="evidence" value="ECO:0007669"/>
    <property type="project" value="UniProtKB-ARBA"/>
</dbReference>
<comment type="similarity">
    <text evidence="2">Belongs to the DNA photolyase class-1 family.</text>
</comment>
<evidence type="ECO:0000256" key="8">
    <source>
        <dbReference type="SAM" id="MobiDB-lite"/>
    </source>
</evidence>
<feature type="site" description="Electron transfer via tryptophanyl radical" evidence="7">
    <location>
        <position position="441"/>
    </location>
</feature>
<evidence type="ECO:0000313" key="10">
    <source>
        <dbReference type="EMBL" id="OCK74300.1"/>
    </source>
</evidence>
<protein>
    <submittedName>
        <fullName evidence="10">Deoxyribodipyrimidine photo-lyase</fullName>
    </submittedName>
</protein>
<evidence type="ECO:0000256" key="1">
    <source>
        <dbReference type="ARBA" id="ARBA00001932"/>
    </source>
</evidence>
<evidence type="ECO:0000256" key="7">
    <source>
        <dbReference type="PIRSR" id="PIRSR602081-2"/>
    </source>
</evidence>
<evidence type="ECO:0000313" key="11">
    <source>
        <dbReference type="Proteomes" id="UP000250266"/>
    </source>
</evidence>
<keyword evidence="11" id="KW-1185">Reference proteome</keyword>
<keyword evidence="5" id="KW-0157">Chromophore</keyword>
<dbReference type="GO" id="GO:0003904">
    <property type="term" value="F:deoxyribodipyrimidine photo-lyase activity"/>
    <property type="evidence" value="ECO:0007669"/>
    <property type="project" value="TreeGrafter"/>
</dbReference>
<dbReference type="GO" id="GO:0032922">
    <property type="term" value="P:circadian regulation of gene expression"/>
    <property type="evidence" value="ECO:0007669"/>
    <property type="project" value="TreeGrafter"/>
</dbReference>
<accession>A0A8E2J9H5</accession>
<feature type="region of interest" description="Disordered" evidence="8">
    <location>
        <begin position="1"/>
        <end position="60"/>
    </location>
</feature>